<evidence type="ECO:0000313" key="2">
    <source>
        <dbReference type="Proteomes" id="UP000614350"/>
    </source>
</evidence>
<dbReference type="AlphaFoldDB" id="A0A834KIH6"/>
<name>A0A834KIH6_VESVU</name>
<reference evidence="1" key="1">
    <citation type="journal article" date="2020" name="G3 (Bethesda)">
        <title>High-Quality Assemblies for Three Invasive Social Wasps from the &lt;i&gt;Vespula&lt;/i&gt; Genus.</title>
        <authorList>
            <person name="Harrop T.W.R."/>
            <person name="Guhlin J."/>
            <person name="McLaughlin G.M."/>
            <person name="Permina E."/>
            <person name="Stockwell P."/>
            <person name="Gilligan J."/>
            <person name="Le Lec M.F."/>
            <person name="Gruber M.A.M."/>
            <person name="Quinn O."/>
            <person name="Lovegrove M."/>
            <person name="Duncan E.J."/>
            <person name="Remnant E.J."/>
            <person name="Van Eeckhoven J."/>
            <person name="Graham B."/>
            <person name="Knapp R.A."/>
            <person name="Langford K.W."/>
            <person name="Kronenberg Z."/>
            <person name="Press M.O."/>
            <person name="Eacker S.M."/>
            <person name="Wilson-Rankin E.E."/>
            <person name="Purcell J."/>
            <person name="Lester P.J."/>
            <person name="Dearden P.K."/>
        </authorList>
    </citation>
    <scope>NUCLEOTIDE SEQUENCE</scope>
    <source>
        <strain evidence="1">Marl-1</strain>
    </source>
</reference>
<accession>A0A834KIH6</accession>
<gene>
    <name evidence="1" type="ORF">HZH66_001735</name>
</gene>
<dbReference type="Proteomes" id="UP000614350">
    <property type="component" value="Unassembled WGS sequence"/>
</dbReference>
<organism evidence="1 2">
    <name type="scientific">Vespula vulgaris</name>
    <name type="common">Yellow jacket</name>
    <name type="synonym">Wasp</name>
    <dbReference type="NCBI Taxonomy" id="7454"/>
    <lineage>
        <taxon>Eukaryota</taxon>
        <taxon>Metazoa</taxon>
        <taxon>Ecdysozoa</taxon>
        <taxon>Arthropoda</taxon>
        <taxon>Hexapoda</taxon>
        <taxon>Insecta</taxon>
        <taxon>Pterygota</taxon>
        <taxon>Neoptera</taxon>
        <taxon>Endopterygota</taxon>
        <taxon>Hymenoptera</taxon>
        <taxon>Apocrita</taxon>
        <taxon>Aculeata</taxon>
        <taxon>Vespoidea</taxon>
        <taxon>Vespidae</taxon>
        <taxon>Vespinae</taxon>
        <taxon>Vespula</taxon>
    </lineage>
</organism>
<protein>
    <submittedName>
        <fullName evidence="1">Uncharacterized protein</fullName>
    </submittedName>
</protein>
<keyword evidence="2" id="KW-1185">Reference proteome</keyword>
<evidence type="ECO:0000313" key="1">
    <source>
        <dbReference type="EMBL" id="KAF7407198.1"/>
    </source>
</evidence>
<proteinExistence type="predicted"/>
<dbReference type="EMBL" id="JACSEA010000002">
    <property type="protein sequence ID" value="KAF7407198.1"/>
    <property type="molecule type" value="Genomic_DNA"/>
</dbReference>
<comment type="caution">
    <text evidence="1">The sequence shown here is derived from an EMBL/GenBank/DDBJ whole genome shotgun (WGS) entry which is preliminary data.</text>
</comment>
<sequence>MWLIAKYIFECKNDQRNKTDLLLVQGNPIPSTLEENDQLLSPQFLSSPKFFQIDIENEKSLKKGSFRSRTQRSPLSVGSENVRKSILVGRSKDGKMIRFKNREELSRSTPTSAP</sequence>